<accession>A0ACB9RDW9</accession>
<comment type="caution">
    <text evidence="1">The sequence shown here is derived from an EMBL/GenBank/DDBJ whole genome shotgun (WGS) entry which is preliminary data.</text>
</comment>
<name>A0ACB9RDW9_9MYRT</name>
<evidence type="ECO:0000313" key="2">
    <source>
        <dbReference type="Proteomes" id="UP001057402"/>
    </source>
</evidence>
<organism evidence="1 2">
    <name type="scientific">Melastoma candidum</name>
    <dbReference type="NCBI Taxonomy" id="119954"/>
    <lineage>
        <taxon>Eukaryota</taxon>
        <taxon>Viridiplantae</taxon>
        <taxon>Streptophyta</taxon>
        <taxon>Embryophyta</taxon>
        <taxon>Tracheophyta</taxon>
        <taxon>Spermatophyta</taxon>
        <taxon>Magnoliopsida</taxon>
        <taxon>eudicotyledons</taxon>
        <taxon>Gunneridae</taxon>
        <taxon>Pentapetalae</taxon>
        <taxon>rosids</taxon>
        <taxon>malvids</taxon>
        <taxon>Myrtales</taxon>
        <taxon>Melastomataceae</taxon>
        <taxon>Melastomatoideae</taxon>
        <taxon>Melastomateae</taxon>
        <taxon>Melastoma</taxon>
    </lineage>
</organism>
<dbReference type="EMBL" id="CM042883">
    <property type="protein sequence ID" value="KAI4376011.1"/>
    <property type="molecule type" value="Genomic_DNA"/>
</dbReference>
<protein>
    <submittedName>
        <fullName evidence="1">Uncharacterized protein</fullName>
    </submittedName>
</protein>
<sequence>MVRSPVVSMEPCLYENRSWSADLGKILGARQIVVVSFKYSIRMLGGGKNEETENLPLNSNALSSGLIHGGLDSSRAPFGAIQETGPNPKPERMDKTPTKPKGRYGDTMLPLRTPDGHNFGVSARNRFGWAKSEGTLPASETASDDSLAEGANSYYGQGGRGIGGGIGGLATPRTTRTLARANSNYSESYSVQSTPNKSVSKPPSVSCRSKVDGNGGGRWGNFAALYKGLPSSGNPPPLVNTVEVPHFDLKEDPSFWMEHNVQVVVRVRPLNSWEKNAHGNYRCLKQESSHSITWIGQPEAGFTFDHLACESVDQEVLFRMVGLPMVENCLSGYNSCMFAYGQTGSGKTYTMLGEMEAMELQPGQHRGMTPRIFKFLFATIQAEEESRRDEKLNLQPVLIPCLWLREDVKKGVYVENLSEFEVQSVGGILRLLIQGSLSRKVAATSMNRESSRSHSVFTCVIKCRWEKDSSANLRFARLNLFDLAGSERQKTSGAEGDRLKEAASINKSLSENVRAFGV</sequence>
<proteinExistence type="predicted"/>
<gene>
    <name evidence="1" type="ORF">MLD38_013812</name>
</gene>
<dbReference type="Proteomes" id="UP001057402">
    <property type="component" value="Chromosome 4"/>
</dbReference>
<keyword evidence="2" id="KW-1185">Reference proteome</keyword>
<reference evidence="2" key="1">
    <citation type="journal article" date="2023" name="Front. Plant Sci.">
        <title>Chromosomal-level genome assembly of Melastoma candidum provides insights into trichome evolution.</title>
        <authorList>
            <person name="Zhong Y."/>
            <person name="Wu W."/>
            <person name="Sun C."/>
            <person name="Zou P."/>
            <person name="Liu Y."/>
            <person name="Dai S."/>
            <person name="Zhou R."/>
        </authorList>
    </citation>
    <scope>NUCLEOTIDE SEQUENCE [LARGE SCALE GENOMIC DNA]</scope>
</reference>
<evidence type="ECO:0000313" key="1">
    <source>
        <dbReference type="EMBL" id="KAI4376011.1"/>
    </source>
</evidence>